<evidence type="ECO:0000313" key="3">
    <source>
        <dbReference type="EMBL" id="KAF6078470.1"/>
    </source>
</evidence>
<gene>
    <name evidence="3" type="ORF">HJG60_009266</name>
</gene>
<feature type="region of interest" description="Disordered" evidence="1">
    <location>
        <begin position="124"/>
        <end position="146"/>
    </location>
</feature>
<feature type="domain" description="DUF4515" evidence="2">
    <location>
        <begin position="5"/>
        <end position="124"/>
    </location>
</feature>
<accession>A0A833YSD0</accession>
<proteinExistence type="predicted"/>
<dbReference type="Proteomes" id="UP000664940">
    <property type="component" value="Unassembled WGS sequence"/>
</dbReference>
<name>A0A833YSD0_9CHIR</name>
<protein>
    <recommendedName>
        <fullName evidence="2">DUF4515 domain-containing protein</fullName>
    </recommendedName>
</protein>
<comment type="caution">
    <text evidence="3">The sequence shown here is derived from an EMBL/GenBank/DDBJ whole genome shotgun (WGS) entry which is preliminary data.</text>
</comment>
<evidence type="ECO:0000259" key="2">
    <source>
        <dbReference type="Pfam" id="PF14988"/>
    </source>
</evidence>
<evidence type="ECO:0000313" key="4">
    <source>
        <dbReference type="Proteomes" id="UP000664940"/>
    </source>
</evidence>
<dbReference type="AlphaFoldDB" id="A0A833YSD0"/>
<organism evidence="3 4">
    <name type="scientific">Phyllostomus discolor</name>
    <name type="common">pale spear-nosed bat</name>
    <dbReference type="NCBI Taxonomy" id="89673"/>
    <lineage>
        <taxon>Eukaryota</taxon>
        <taxon>Metazoa</taxon>
        <taxon>Chordata</taxon>
        <taxon>Craniata</taxon>
        <taxon>Vertebrata</taxon>
        <taxon>Euteleostomi</taxon>
        <taxon>Mammalia</taxon>
        <taxon>Eutheria</taxon>
        <taxon>Laurasiatheria</taxon>
        <taxon>Chiroptera</taxon>
        <taxon>Yangochiroptera</taxon>
        <taxon>Phyllostomidae</taxon>
        <taxon>Phyllostominae</taxon>
        <taxon>Phyllostomus</taxon>
    </lineage>
</organism>
<reference evidence="3 4" key="1">
    <citation type="journal article" date="2020" name="Nature">
        <title>Six reference-quality genomes reveal evolution of bat adaptations.</title>
        <authorList>
            <person name="Jebb D."/>
            <person name="Huang Z."/>
            <person name="Pippel M."/>
            <person name="Hughes G.M."/>
            <person name="Lavrichenko K."/>
            <person name="Devanna P."/>
            <person name="Winkler S."/>
            <person name="Jermiin L.S."/>
            <person name="Skirmuntt E.C."/>
            <person name="Katzourakis A."/>
            <person name="Burkitt-Gray L."/>
            <person name="Ray D.A."/>
            <person name="Sullivan K.A.M."/>
            <person name="Roscito J.G."/>
            <person name="Kirilenko B.M."/>
            <person name="Davalos L.M."/>
            <person name="Corthals A.P."/>
            <person name="Power M.L."/>
            <person name="Jones G."/>
            <person name="Ransome R.D."/>
            <person name="Dechmann D.K.N."/>
            <person name="Locatelli A.G."/>
            <person name="Puechmaille S.J."/>
            <person name="Fedrigo O."/>
            <person name="Jarvis E.D."/>
            <person name="Hiller M."/>
            <person name="Vernes S.C."/>
            <person name="Myers E.W."/>
            <person name="Teeling E.C."/>
        </authorList>
    </citation>
    <scope>NUCLEOTIDE SEQUENCE [LARGE SCALE GENOMIC DNA]</scope>
    <source>
        <strain evidence="3">Bat1K_MPI-CBG_1</strain>
    </source>
</reference>
<dbReference type="Pfam" id="PF14988">
    <property type="entry name" value="DUF4515"/>
    <property type="match status" value="1"/>
</dbReference>
<feature type="compositionally biased region" description="Polar residues" evidence="1">
    <location>
        <begin position="128"/>
        <end position="137"/>
    </location>
</feature>
<sequence length="146" mass="16586">MLPTRQESASKYAKQTSELQTTQILEKEKLVSNFQQQREAVRDISLGREEEYREPHTVQEELKEAQAETAAKAQAQYLQEKALLERQLNKPAMSMLGKRKDKELKRKAQALEVAVERHASQLCHLGTESLNSSPSNTGRKRLPKAG</sequence>
<evidence type="ECO:0000256" key="1">
    <source>
        <dbReference type="SAM" id="MobiDB-lite"/>
    </source>
</evidence>
<dbReference type="EMBL" id="JABVXQ010000014">
    <property type="protein sequence ID" value="KAF6078470.1"/>
    <property type="molecule type" value="Genomic_DNA"/>
</dbReference>
<dbReference type="InterPro" id="IPR032777">
    <property type="entry name" value="DUF4515"/>
</dbReference>